<dbReference type="Proteomes" id="UP000484255">
    <property type="component" value="Unassembled WGS sequence"/>
</dbReference>
<keyword evidence="3" id="KW-1185">Reference proteome</keyword>
<comment type="caution">
    <text evidence="2">The sequence shown here is derived from an EMBL/GenBank/DDBJ whole genome shotgun (WGS) entry which is preliminary data.</text>
</comment>
<reference evidence="2 3" key="1">
    <citation type="submission" date="2020-02" db="EMBL/GenBank/DDBJ databases">
        <title>Ideonella bacterium strain TBM-1.</title>
        <authorList>
            <person name="Chen W.-M."/>
        </authorList>
    </citation>
    <scope>NUCLEOTIDE SEQUENCE [LARGE SCALE GENOMIC DNA]</scope>
    <source>
        <strain evidence="2 3">TBM-1</strain>
    </source>
</reference>
<evidence type="ECO:0000256" key="1">
    <source>
        <dbReference type="SAM" id="MobiDB-lite"/>
    </source>
</evidence>
<gene>
    <name evidence="2" type="ORF">G3A44_18770</name>
</gene>
<organism evidence="2 3">
    <name type="scientific">Ideonella livida</name>
    <dbReference type="NCBI Taxonomy" id="2707176"/>
    <lineage>
        <taxon>Bacteria</taxon>
        <taxon>Pseudomonadati</taxon>
        <taxon>Pseudomonadota</taxon>
        <taxon>Betaproteobacteria</taxon>
        <taxon>Burkholderiales</taxon>
        <taxon>Sphaerotilaceae</taxon>
        <taxon>Ideonella</taxon>
    </lineage>
</organism>
<name>A0A7C9TLA1_9BURK</name>
<dbReference type="AlphaFoldDB" id="A0A7C9TLA1"/>
<protein>
    <submittedName>
        <fullName evidence="2">Uncharacterized protein</fullName>
    </submittedName>
</protein>
<evidence type="ECO:0000313" key="3">
    <source>
        <dbReference type="Proteomes" id="UP000484255"/>
    </source>
</evidence>
<sequence>MVAPPARLGPSAPGRRLSRGLSWRGALALALGLSLAVPVQAAGPWTLAQGAAVHPPHKGEVAARSDVIASPRFARPESLEVLTAYGATRAEWVGLAEEAYARQLRAAVPFLGGAVNGTQRLPDPAGCARDLDGQVLVPPWMRTWAGRCWLSTLHPVARQAQRDAVALALARGAESLHYDDPLLQVHPALFQGGDFNPATQDAFRDWVARHPDAALMQRLGLAGWRGSYREYLAERHQVRDAADYRARWRRLPSTPVWLDFQRWAVDDWFRTLRGLLQRPNGSRRALALNLSVLHEPDESNRYFFLSRWADVAMSETHVDDLAVLRRHAATARALGLGFSPSLRPRDLATNRQAIAMLYALGANPVVPWDVYVGVDGQGQAQRFFGAPADYADLYHFARRLQPVVDGTELAVQVAVAVPVHAYAAAPTQALLQRLMQAQLPFAFVALGGRATHAEPGGPPPVPPVAPAQWAAVQTVLSPGPLADWPAADLAAARAAGHTPRQAQAEEPLERWIWQRQPAGQPVLTVLPRATAAGQRLHLQVVDPSQAAVLAPRLAEATAASAATPPPPVSPPPAGGSGSPP</sequence>
<dbReference type="EMBL" id="JAAGOH010000031">
    <property type="protein sequence ID" value="NDY93241.1"/>
    <property type="molecule type" value="Genomic_DNA"/>
</dbReference>
<proteinExistence type="predicted"/>
<evidence type="ECO:0000313" key="2">
    <source>
        <dbReference type="EMBL" id="NDY93241.1"/>
    </source>
</evidence>
<feature type="region of interest" description="Disordered" evidence="1">
    <location>
        <begin position="555"/>
        <end position="580"/>
    </location>
</feature>
<accession>A0A7C9TLA1</accession>
<feature type="compositionally biased region" description="Pro residues" evidence="1">
    <location>
        <begin position="563"/>
        <end position="580"/>
    </location>
</feature>
<feature type="non-terminal residue" evidence="2">
    <location>
        <position position="580"/>
    </location>
</feature>